<name>A0ACB7T2G6_HYAAI</name>
<dbReference type="Proteomes" id="UP000821845">
    <property type="component" value="Chromosome 11"/>
</dbReference>
<protein>
    <submittedName>
        <fullName evidence="1">Uncharacterized protein</fullName>
    </submittedName>
</protein>
<accession>A0ACB7T2G6</accession>
<dbReference type="EMBL" id="CM023491">
    <property type="protein sequence ID" value="KAH6941110.1"/>
    <property type="molecule type" value="Genomic_DNA"/>
</dbReference>
<sequence length="104" mass="11554">MTDVEVHVEAEVFQAHKLILTCHSPYFHKLLINTKPEMLKASDAASWLAYSRWRHITQGLICAAQGRLIVTSLAVTESKARCAGYITRLLLRPGTGAHRLAMAP</sequence>
<proteinExistence type="predicted"/>
<evidence type="ECO:0000313" key="2">
    <source>
        <dbReference type="Proteomes" id="UP000821845"/>
    </source>
</evidence>
<organism evidence="1 2">
    <name type="scientific">Hyalomma asiaticum</name>
    <name type="common">Tick</name>
    <dbReference type="NCBI Taxonomy" id="266040"/>
    <lineage>
        <taxon>Eukaryota</taxon>
        <taxon>Metazoa</taxon>
        <taxon>Ecdysozoa</taxon>
        <taxon>Arthropoda</taxon>
        <taxon>Chelicerata</taxon>
        <taxon>Arachnida</taxon>
        <taxon>Acari</taxon>
        <taxon>Parasitiformes</taxon>
        <taxon>Ixodida</taxon>
        <taxon>Ixodoidea</taxon>
        <taxon>Ixodidae</taxon>
        <taxon>Hyalomminae</taxon>
        <taxon>Hyalomma</taxon>
    </lineage>
</organism>
<comment type="caution">
    <text evidence="1">The sequence shown here is derived from an EMBL/GenBank/DDBJ whole genome shotgun (WGS) entry which is preliminary data.</text>
</comment>
<keyword evidence="2" id="KW-1185">Reference proteome</keyword>
<evidence type="ECO:0000313" key="1">
    <source>
        <dbReference type="EMBL" id="KAH6941110.1"/>
    </source>
</evidence>
<reference evidence="1" key="1">
    <citation type="submission" date="2020-05" db="EMBL/GenBank/DDBJ databases">
        <title>Large-scale comparative analyses of tick genomes elucidate their genetic diversity and vector capacities.</title>
        <authorList>
            <person name="Jia N."/>
            <person name="Wang J."/>
            <person name="Shi W."/>
            <person name="Du L."/>
            <person name="Sun Y."/>
            <person name="Zhan W."/>
            <person name="Jiang J."/>
            <person name="Wang Q."/>
            <person name="Zhang B."/>
            <person name="Ji P."/>
            <person name="Sakyi L.B."/>
            <person name="Cui X."/>
            <person name="Yuan T."/>
            <person name="Jiang B."/>
            <person name="Yang W."/>
            <person name="Lam T.T.-Y."/>
            <person name="Chang Q."/>
            <person name="Ding S."/>
            <person name="Wang X."/>
            <person name="Zhu J."/>
            <person name="Ruan X."/>
            <person name="Zhao L."/>
            <person name="Wei J."/>
            <person name="Que T."/>
            <person name="Du C."/>
            <person name="Cheng J."/>
            <person name="Dai P."/>
            <person name="Han X."/>
            <person name="Huang E."/>
            <person name="Gao Y."/>
            <person name="Liu J."/>
            <person name="Shao H."/>
            <person name="Ye R."/>
            <person name="Li L."/>
            <person name="Wei W."/>
            <person name="Wang X."/>
            <person name="Wang C."/>
            <person name="Yang T."/>
            <person name="Huo Q."/>
            <person name="Li W."/>
            <person name="Guo W."/>
            <person name="Chen H."/>
            <person name="Zhou L."/>
            <person name="Ni X."/>
            <person name="Tian J."/>
            <person name="Zhou Y."/>
            <person name="Sheng Y."/>
            <person name="Liu T."/>
            <person name="Pan Y."/>
            <person name="Xia L."/>
            <person name="Li J."/>
            <person name="Zhao F."/>
            <person name="Cao W."/>
        </authorList>
    </citation>
    <scope>NUCLEOTIDE SEQUENCE</scope>
    <source>
        <strain evidence="1">Hyas-2018</strain>
    </source>
</reference>
<gene>
    <name evidence="1" type="ORF">HPB50_013708</name>
</gene>